<dbReference type="Pfam" id="PF08241">
    <property type="entry name" value="Methyltransf_11"/>
    <property type="match status" value="1"/>
</dbReference>
<accession>A0A0W0VAS0</accession>
<dbReference type="EMBL" id="LNYJ01000011">
    <property type="protein sequence ID" value="KTD17210.1"/>
    <property type="molecule type" value="Genomic_DNA"/>
</dbReference>
<dbReference type="Gene3D" id="3.40.50.150">
    <property type="entry name" value="Vaccinia Virus protein VP39"/>
    <property type="match status" value="1"/>
</dbReference>
<evidence type="ECO:0000313" key="2">
    <source>
        <dbReference type="EMBL" id="KTD17210.1"/>
    </source>
</evidence>
<name>A0A0W0VAS0_9GAMM</name>
<organism evidence="2 3">
    <name type="scientific">Legionella jordanis</name>
    <dbReference type="NCBI Taxonomy" id="456"/>
    <lineage>
        <taxon>Bacteria</taxon>
        <taxon>Pseudomonadati</taxon>
        <taxon>Pseudomonadota</taxon>
        <taxon>Gammaproteobacteria</taxon>
        <taxon>Legionellales</taxon>
        <taxon>Legionellaceae</taxon>
        <taxon>Legionella</taxon>
    </lineage>
</organism>
<dbReference type="InterPro" id="IPR029063">
    <property type="entry name" value="SAM-dependent_MTases_sf"/>
</dbReference>
<protein>
    <submittedName>
        <fullName evidence="2">Methyl-transferase</fullName>
    </submittedName>
</protein>
<dbReference type="SUPFAM" id="SSF53335">
    <property type="entry name" value="S-adenosyl-L-methionine-dependent methyltransferases"/>
    <property type="match status" value="1"/>
</dbReference>
<dbReference type="PATRIC" id="fig|456.5.peg.1620"/>
<comment type="caution">
    <text evidence="2">The sequence shown here is derived from an EMBL/GenBank/DDBJ whole genome shotgun (WGS) entry which is preliminary data.</text>
</comment>
<gene>
    <name evidence="2" type="ORF">Ljor_1516</name>
</gene>
<dbReference type="AlphaFoldDB" id="A0A0W0VAS0"/>
<sequence length="251" mass="29159">MSVDQKNKFEALRDWFANHQGLHVGQAFLKEISPLSEFLYGDTLLQLGTCANNPWLDVLHYRYKWIASPYSAPTSNIVTSFNAMPLDRHSIDCIIAPLTLQAFTHQINPIDELDRILKPMGYILFLGINPLSLWNLFMHVGRHSCFGAASPNSMSFYFIKRAMQHRGYIQCSLSSFYFIPPVYSETWIHRLEFLNEVGKMMWPYPAGFYCLLMQKYEKAHTDFLPEILEDELLEREQLPVQTICPHDRSQS</sequence>
<dbReference type="InterPro" id="IPR013216">
    <property type="entry name" value="Methyltransf_11"/>
</dbReference>
<feature type="domain" description="Methyltransferase type 11" evidence="1">
    <location>
        <begin position="77"/>
        <end position="125"/>
    </location>
</feature>
<dbReference type="Proteomes" id="UP000055035">
    <property type="component" value="Unassembled WGS sequence"/>
</dbReference>
<keyword evidence="2" id="KW-0808">Transferase</keyword>
<reference evidence="2 3" key="1">
    <citation type="submission" date="2015-11" db="EMBL/GenBank/DDBJ databases">
        <title>Genomic analysis of 38 Legionella species identifies large and diverse effector repertoires.</title>
        <authorList>
            <person name="Burstein D."/>
            <person name="Amaro F."/>
            <person name="Zusman T."/>
            <person name="Lifshitz Z."/>
            <person name="Cohen O."/>
            <person name="Gilbert J.A."/>
            <person name="Pupko T."/>
            <person name="Shuman H.A."/>
            <person name="Segal G."/>
        </authorList>
    </citation>
    <scope>NUCLEOTIDE SEQUENCE [LARGE SCALE GENOMIC DNA]</scope>
    <source>
        <strain evidence="2 3">BL-540</strain>
    </source>
</reference>
<evidence type="ECO:0000313" key="3">
    <source>
        <dbReference type="Proteomes" id="UP000055035"/>
    </source>
</evidence>
<proteinExistence type="predicted"/>
<dbReference type="STRING" id="456.Ljor_1516"/>
<keyword evidence="3" id="KW-1185">Reference proteome</keyword>
<evidence type="ECO:0000259" key="1">
    <source>
        <dbReference type="Pfam" id="PF08241"/>
    </source>
</evidence>
<dbReference type="RefSeq" id="WP_058470993.1">
    <property type="nucleotide sequence ID" value="NZ_CAAAIC010000003.1"/>
</dbReference>
<dbReference type="OrthoDB" id="6191410at2"/>
<dbReference type="GO" id="GO:0008757">
    <property type="term" value="F:S-adenosylmethionine-dependent methyltransferase activity"/>
    <property type="evidence" value="ECO:0007669"/>
    <property type="project" value="InterPro"/>
</dbReference>